<keyword evidence="4 5" id="KW-0472">Membrane</keyword>
<dbReference type="RefSeq" id="WP_044920888.1">
    <property type="nucleotide sequence ID" value="NZ_CYXT01000014.1"/>
</dbReference>
<feature type="transmembrane region" description="Helical" evidence="5">
    <location>
        <begin position="199"/>
        <end position="221"/>
    </location>
</feature>
<feature type="transmembrane region" description="Helical" evidence="5">
    <location>
        <begin position="62"/>
        <end position="79"/>
    </location>
</feature>
<name>A0A173TCY3_ANAHA</name>
<comment type="subcellular location">
    <subcellularLocation>
        <location evidence="1">Membrane</location>
        <topology evidence="1">Multi-pass membrane protein</topology>
    </subcellularLocation>
</comment>
<evidence type="ECO:0000313" key="7">
    <source>
        <dbReference type="Proteomes" id="UP000095598"/>
    </source>
</evidence>
<feature type="transmembrane region" description="Helical" evidence="5">
    <location>
        <begin position="169"/>
        <end position="187"/>
    </location>
</feature>
<feature type="transmembrane region" description="Helical" evidence="5">
    <location>
        <begin position="29"/>
        <end position="50"/>
    </location>
</feature>
<keyword evidence="3 5" id="KW-1133">Transmembrane helix</keyword>
<evidence type="ECO:0000256" key="4">
    <source>
        <dbReference type="ARBA" id="ARBA00023136"/>
    </source>
</evidence>
<sequence>MKIKSGRKMDIKFSSKLENIYLNEGTYNLLIGAIVLYGLLINLITCAFFGDYVAKTPVKVLLIGYLIIAIIGIAVLTFCKSIILKFIGYNMLIIPCGATLSTTLNDYVGKSDIVLETLIITTIITVCMVVLSSIFPKFFLGIGRMLFVALLGIIIAYIVCFFADLNSGIVTWISAIVFSLYIGHDFVAAQRVSHTVANAIIFGADIYLDLINLFVDLLAILKDND</sequence>
<dbReference type="GO" id="GO:0016020">
    <property type="term" value="C:membrane"/>
    <property type="evidence" value="ECO:0007669"/>
    <property type="project" value="UniProtKB-SubCell"/>
</dbReference>
<dbReference type="Pfam" id="PF01027">
    <property type="entry name" value="Bax1-I"/>
    <property type="match status" value="1"/>
</dbReference>
<proteinExistence type="predicted"/>
<evidence type="ECO:0000256" key="3">
    <source>
        <dbReference type="ARBA" id="ARBA00022989"/>
    </source>
</evidence>
<organism evidence="6 7">
    <name type="scientific">Anaerostipes hadrus</name>
    <dbReference type="NCBI Taxonomy" id="649756"/>
    <lineage>
        <taxon>Bacteria</taxon>
        <taxon>Bacillati</taxon>
        <taxon>Bacillota</taxon>
        <taxon>Clostridia</taxon>
        <taxon>Lachnospirales</taxon>
        <taxon>Lachnospiraceae</taxon>
        <taxon>Anaerostipes</taxon>
    </lineage>
</organism>
<evidence type="ECO:0000256" key="2">
    <source>
        <dbReference type="ARBA" id="ARBA00022692"/>
    </source>
</evidence>
<accession>A0A173TCY3</accession>
<feature type="transmembrane region" description="Helical" evidence="5">
    <location>
        <begin position="86"/>
        <end position="107"/>
    </location>
</feature>
<gene>
    <name evidence="6" type="ORF">ERS852425_01988</name>
</gene>
<dbReference type="Proteomes" id="UP000095598">
    <property type="component" value="Unassembled WGS sequence"/>
</dbReference>
<reference evidence="6 7" key="1">
    <citation type="submission" date="2015-09" db="EMBL/GenBank/DDBJ databases">
        <authorList>
            <consortium name="Pathogen Informatics"/>
        </authorList>
    </citation>
    <scope>NUCLEOTIDE SEQUENCE [LARGE SCALE GENOMIC DNA]</scope>
    <source>
        <strain evidence="6 7">2789STDY5608868</strain>
    </source>
</reference>
<feature type="transmembrane region" description="Helical" evidence="5">
    <location>
        <begin position="113"/>
        <end position="135"/>
    </location>
</feature>
<feature type="transmembrane region" description="Helical" evidence="5">
    <location>
        <begin position="142"/>
        <end position="163"/>
    </location>
</feature>
<dbReference type="EMBL" id="CYXT01000014">
    <property type="protein sequence ID" value="CUN00290.1"/>
    <property type="molecule type" value="Genomic_DNA"/>
</dbReference>
<keyword evidence="2 5" id="KW-0812">Transmembrane</keyword>
<evidence type="ECO:0000256" key="1">
    <source>
        <dbReference type="ARBA" id="ARBA00004141"/>
    </source>
</evidence>
<dbReference type="AlphaFoldDB" id="A0A173TCY3"/>
<evidence type="ECO:0000313" key="6">
    <source>
        <dbReference type="EMBL" id="CUN00290.1"/>
    </source>
</evidence>
<protein>
    <submittedName>
        <fullName evidence="6">Inhibitor of apoptosis-promoting Bax1</fullName>
    </submittedName>
</protein>
<evidence type="ECO:0000256" key="5">
    <source>
        <dbReference type="SAM" id="Phobius"/>
    </source>
</evidence>
<dbReference type="InterPro" id="IPR006214">
    <property type="entry name" value="Bax_inhibitor_1-related"/>
</dbReference>